<gene>
    <name evidence="2" type="ORF">METZ01_LOCUS237663</name>
</gene>
<organism evidence="2">
    <name type="scientific">marine metagenome</name>
    <dbReference type="NCBI Taxonomy" id="408172"/>
    <lineage>
        <taxon>unclassified sequences</taxon>
        <taxon>metagenomes</taxon>
        <taxon>ecological metagenomes</taxon>
    </lineage>
</organism>
<protein>
    <recommendedName>
        <fullName evidence="1">VWFA domain-containing protein</fullName>
    </recommendedName>
</protein>
<dbReference type="InterPro" id="IPR002035">
    <property type="entry name" value="VWF_A"/>
</dbReference>
<name>A0A382HCC9_9ZZZZ</name>
<dbReference type="PROSITE" id="PS50234">
    <property type="entry name" value="VWFA"/>
    <property type="match status" value="1"/>
</dbReference>
<dbReference type="InterPro" id="IPR036465">
    <property type="entry name" value="vWFA_dom_sf"/>
</dbReference>
<dbReference type="SMART" id="SM00327">
    <property type="entry name" value="VWA"/>
    <property type="match status" value="1"/>
</dbReference>
<dbReference type="EMBL" id="UINC01060375">
    <property type="protein sequence ID" value="SVB84809.1"/>
    <property type="molecule type" value="Genomic_DNA"/>
</dbReference>
<dbReference type="Gene3D" id="3.40.50.410">
    <property type="entry name" value="von Willebrand factor, type A domain"/>
    <property type="match status" value="1"/>
</dbReference>
<dbReference type="Pfam" id="PF13519">
    <property type="entry name" value="VWA_2"/>
    <property type="match status" value="1"/>
</dbReference>
<proteinExistence type="predicted"/>
<accession>A0A382HCC9</accession>
<dbReference type="AlphaFoldDB" id="A0A382HCC9"/>
<evidence type="ECO:0000259" key="1">
    <source>
        <dbReference type="PROSITE" id="PS50234"/>
    </source>
</evidence>
<dbReference type="SUPFAM" id="SSF53300">
    <property type="entry name" value="vWA-like"/>
    <property type="match status" value="1"/>
</dbReference>
<sequence length="232" mass="24247">MSSFLEEGSQSGEQVLPFYIVCDESASMSSNGGIDAINSALPELHEKIASNPLVNDKARIALIAFSDDAEVLLPLSAAADVEDMPGVMPKGATSYGSAFRLLKTQIATDIATFTADGFRVLRPAVFFISDGGPTDSDWQTHHADLVDKNSNPHAPNIIAYGVDSADEVIIKEVATIAGFVAMQGVNPAGALTEIVGSLTNTIVQSSSSSSPQLIIPPPPDGTISIDLDEMNG</sequence>
<feature type="domain" description="VWFA" evidence="1">
    <location>
        <begin position="17"/>
        <end position="202"/>
    </location>
</feature>
<evidence type="ECO:0000313" key="2">
    <source>
        <dbReference type="EMBL" id="SVB84809.1"/>
    </source>
</evidence>
<reference evidence="2" key="1">
    <citation type="submission" date="2018-05" db="EMBL/GenBank/DDBJ databases">
        <authorList>
            <person name="Lanie J.A."/>
            <person name="Ng W.-L."/>
            <person name="Kazmierczak K.M."/>
            <person name="Andrzejewski T.M."/>
            <person name="Davidsen T.M."/>
            <person name="Wayne K.J."/>
            <person name="Tettelin H."/>
            <person name="Glass J.I."/>
            <person name="Rusch D."/>
            <person name="Podicherti R."/>
            <person name="Tsui H.-C.T."/>
            <person name="Winkler M.E."/>
        </authorList>
    </citation>
    <scope>NUCLEOTIDE SEQUENCE</scope>
</reference>